<evidence type="ECO:0000259" key="2">
    <source>
        <dbReference type="PROSITE" id="PS50110"/>
    </source>
</evidence>
<dbReference type="InterPro" id="IPR001789">
    <property type="entry name" value="Sig_transdc_resp-reg_receiver"/>
</dbReference>
<evidence type="ECO:0000256" key="1">
    <source>
        <dbReference type="PROSITE-ProRule" id="PRU00169"/>
    </source>
</evidence>
<sequence length="241" mass="27421">MLTCVVVDDEPPAIKILTNYIRDTPYLSLTSSTTDILQAQKLLAEQPIDVLFLDIQMPKLTGLQFLRLYEGKTKVILTTAYPQHALESYEFSNVIDYLVKPISFERFQKSVSKALKLVNVETRPPAAAEPDMSFLLVKTEHKGKLRRIDYSDVAYVEGMLNYVIIRTVKGDKIITYMSMGDMEKNLPAHQFARVHRSYIVSLKTIDAIDGNELLLKPGFRIPVGGKYKEPFMQAFLRSPNE</sequence>
<dbReference type="InterPro" id="IPR046947">
    <property type="entry name" value="LytR-like"/>
</dbReference>
<dbReference type="PANTHER" id="PTHR37299">
    <property type="entry name" value="TRANSCRIPTIONAL REGULATOR-RELATED"/>
    <property type="match status" value="1"/>
</dbReference>
<organism evidence="4 5">
    <name type="scientific">Spirosoma validum</name>
    <dbReference type="NCBI Taxonomy" id="2771355"/>
    <lineage>
        <taxon>Bacteria</taxon>
        <taxon>Pseudomonadati</taxon>
        <taxon>Bacteroidota</taxon>
        <taxon>Cytophagia</taxon>
        <taxon>Cytophagales</taxon>
        <taxon>Cytophagaceae</taxon>
        <taxon>Spirosoma</taxon>
    </lineage>
</organism>
<dbReference type="Proteomes" id="UP000653797">
    <property type="component" value="Unassembled WGS sequence"/>
</dbReference>
<keyword evidence="5" id="KW-1185">Reference proteome</keyword>
<dbReference type="PROSITE" id="PS50110">
    <property type="entry name" value="RESPONSE_REGULATORY"/>
    <property type="match status" value="1"/>
</dbReference>
<accession>A0A927B1W8</accession>
<feature type="modified residue" description="4-aspartylphosphate" evidence="1">
    <location>
        <position position="54"/>
    </location>
</feature>
<dbReference type="Pfam" id="PF04397">
    <property type="entry name" value="LytTR"/>
    <property type="match status" value="1"/>
</dbReference>
<dbReference type="Pfam" id="PF00072">
    <property type="entry name" value="Response_reg"/>
    <property type="match status" value="1"/>
</dbReference>
<dbReference type="GO" id="GO:0000156">
    <property type="term" value="F:phosphorelay response regulator activity"/>
    <property type="evidence" value="ECO:0007669"/>
    <property type="project" value="InterPro"/>
</dbReference>
<evidence type="ECO:0000259" key="3">
    <source>
        <dbReference type="PROSITE" id="PS50930"/>
    </source>
</evidence>
<dbReference type="Gene3D" id="3.40.50.2300">
    <property type="match status" value="1"/>
</dbReference>
<dbReference type="Gene3D" id="2.40.50.1020">
    <property type="entry name" value="LytTr DNA-binding domain"/>
    <property type="match status" value="1"/>
</dbReference>
<dbReference type="PROSITE" id="PS50930">
    <property type="entry name" value="HTH_LYTTR"/>
    <property type="match status" value="1"/>
</dbReference>
<keyword evidence="1" id="KW-0597">Phosphoprotein</keyword>
<evidence type="ECO:0000313" key="5">
    <source>
        <dbReference type="Proteomes" id="UP000653797"/>
    </source>
</evidence>
<dbReference type="AlphaFoldDB" id="A0A927B1W8"/>
<comment type="caution">
    <text evidence="4">The sequence shown here is derived from an EMBL/GenBank/DDBJ whole genome shotgun (WGS) entry which is preliminary data.</text>
</comment>
<name>A0A927B1W8_9BACT</name>
<proteinExistence type="predicted"/>
<reference evidence="4" key="1">
    <citation type="submission" date="2020-09" db="EMBL/GenBank/DDBJ databases">
        <authorList>
            <person name="Kim M.K."/>
        </authorList>
    </citation>
    <scope>NUCLEOTIDE SEQUENCE</scope>
    <source>
        <strain evidence="4">BT704</strain>
    </source>
</reference>
<protein>
    <submittedName>
        <fullName evidence="4">Response regulator transcription factor</fullName>
    </submittedName>
</protein>
<dbReference type="PANTHER" id="PTHR37299:SF1">
    <property type="entry name" value="STAGE 0 SPORULATION PROTEIN A HOMOLOG"/>
    <property type="match status" value="1"/>
</dbReference>
<dbReference type="SMART" id="SM00850">
    <property type="entry name" value="LytTR"/>
    <property type="match status" value="1"/>
</dbReference>
<evidence type="ECO:0000313" key="4">
    <source>
        <dbReference type="EMBL" id="MBD2754070.1"/>
    </source>
</evidence>
<gene>
    <name evidence="4" type="ORF">IC230_14270</name>
</gene>
<dbReference type="GO" id="GO:0003677">
    <property type="term" value="F:DNA binding"/>
    <property type="evidence" value="ECO:0007669"/>
    <property type="project" value="InterPro"/>
</dbReference>
<dbReference type="InterPro" id="IPR011006">
    <property type="entry name" value="CheY-like_superfamily"/>
</dbReference>
<dbReference type="SUPFAM" id="SSF52172">
    <property type="entry name" value="CheY-like"/>
    <property type="match status" value="1"/>
</dbReference>
<feature type="domain" description="HTH LytTR-type" evidence="3">
    <location>
        <begin position="148"/>
        <end position="223"/>
    </location>
</feature>
<dbReference type="InterPro" id="IPR007492">
    <property type="entry name" value="LytTR_DNA-bd_dom"/>
</dbReference>
<feature type="domain" description="Response regulatory" evidence="2">
    <location>
        <begin position="3"/>
        <end position="115"/>
    </location>
</feature>
<dbReference type="SMART" id="SM00448">
    <property type="entry name" value="REC"/>
    <property type="match status" value="1"/>
</dbReference>
<dbReference type="EMBL" id="JACXAA010000004">
    <property type="protein sequence ID" value="MBD2754070.1"/>
    <property type="molecule type" value="Genomic_DNA"/>
</dbReference>